<keyword evidence="1" id="KW-1133">Transmembrane helix</keyword>
<proteinExistence type="predicted"/>
<keyword evidence="1" id="KW-0472">Membrane</keyword>
<accession>A0AAV1E325</accession>
<reference evidence="2" key="1">
    <citation type="submission" date="2023-03" db="EMBL/GenBank/DDBJ databases">
        <authorList>
            <person name="Julca I."/>
        </authorList>
    </citation>
    <scope>NUCLEOTIDE SEQUENCE</scope>
</reference>
<feature type="transmembrane region" description="Helical" evidence="1">
    <location>
        <begin position="317"/>
        <end position="334"/>
    </location>
</feature>
<sequence length="374" mass="40640">MMIDPGRCGGSAAIHHQQPAIQTKISALANQARVVVCCRAFLAVFAYAICSSLLVVITKLAFFGFRYPSLFNALQTSTSALGIWLFGKLGLLHYDPITTLPSALKLGVVAVRFYISHAVYILLLHIVNVDAVIVFRSCMPLPACFAATFIFHTQPRRPSNLTILSLLLILVAAVGFIATEFHSFMYGAYFGIFYVLIASQEMIQVLEFTAENGCSNSWGISLFNNLVAFGISFLISILSGEQSDLYAALKLQGVGLQMEGVVTFLALALSCVLGFLITFFNFEARKAVSDDALAVTGAVSRFLSVGINALVWEWHAGPVGLAFSFVTIAAALLYQKSTMVKTAGAPSVLLHFQEEEEEELISKNATDDLEMGFR</sequence>
<organism evidence="2 3">
    <name type="scientific">Oldenlandia corymbosa var. corymbosa</name>
    <dbReference type="NCBI Taxonomy" id="529605"/>
    <lineage>
        <taxon>Eukaryota</taxon>
        <taxon>Viridiplantae</taxon>
        <taxon>Streptophyta</taxon>
        <taxon>Embryophyta</taxon>
        <taxon>Tracheophyta</taxon>
        <taxon>Spermatophyta</taxon>
        <taxon>Magnoliopsida</taxon>
        <taxon>eudicotyledons</taxon>
        <taxon>Gunneridae</taxon>
        <taxon>Pentapetalae</taxon>
        <taxon>asterids</taxon>
        <taxon>lamiids</taxon>
        <taxon>Gentianales</taxon>
        <taxon>Rubiaceae</taxon>
        <taxon>Rubioideae</taxon>
        <taxon>Spermacoceae</taxon>
        <taxon>Hedyotis-Oldenlandia complex</taxon>
        <taxon>Oldenlandia</taxon>
    </lineage>
</organism>
<protein>
    <submittedName>
        <fullName evidence="2">OLC1v1014521C1</fullName>
    </submittedName>
</protein>
<keyword evidence="3" id="KW-1185">Reference proteome</keyword>
<feature type="transmembrane region" description="Helical" evidence="1">
    <location>
        <begin position="260"/>
        <end position="280"/>
    </location>
</feature>
<feature type="transmembrane region" description="Helical" evidence="1">
    <location>
        <begin position="40"/>
        <end position="62"/>
    </location>
</feature>
<feature type="transmembrane region" description="Helical" evidence="1">
    <location>
        <begin position="133"/>
        <end position="152"/>
    </location>
</feature>
<dbReference type="EMBL" id="OX459124">
    <property type="protein sequence ID" value="CAI9113836.1"/>
    <property type="molecule type" value="Genomic_DNA"/>
</dbReference>
<evidence type="ECO:0000256" key="1">
    <source>
        <dbReference type="SAM" id="Phobius"/>
    </source>
</evidence>
<dbReference type="Proteomes" id="UP001161247">
    <property type="component" value="Chromosome 7"/>
</dbReference>
<dbReference type="AlphaFoldDB" id="A0AAV1E325"/>
<feature type="transmembrane region" description="Helical" evidence="1">
    <location>
        <begin position="159"/>
        <end position="178"/>
    </location>
</feature>
<evidence type="ECO:0000313" key="2">
    <source>
        <dbReference type="EMBL" id="CAI9113836.1"/>
    </source>
</evidence>
<feature type="transmembrane region" description="Helical" evidence="1">
    <location>
        <begin position="106"/>
        <end position="127"/>
    </location>
</feature>
<gene>
    <name evidence="2" type="ORF">OLC1_LOCUS20763</name>
</gene>
<keyword evidence="1" id="KW-0812">Transmembrane</keyword>
<feature type="transmembrane region" description="Helical" evidence="1">
    <location>
        <begin position="218"/>
        <end position="240"/>
    </location>
</feature>
<feature type="transmembrane region" description="Helical" evidence="1">
    <location>
        <begin position="184"/>
        <end position="206"/>
    </location>
</feature>
<evidence type="ECO:0000313" key="3">
    <source>
        <dbReference type="Proteomes" id="UP001161247"/>
    </source>
</evidence>
<name>A0AAV1E325_OLDCO</name>